<evidence type="ECO:0000313" key="3">
    <source>
        <dbReference type="EMBL" id="NHZ82306.1"/>
    </source>
</evidence>
<accession>A0ABX0NA49</accession>
<dbReference type="InterPro" id="IPR011761">
    <property type="entry name" value="ATP-grasp"/>
</dbReference>
<dbReference type="Gene3D" id="3.40.50.20">
    <property type="match status" value="1"/>
</dbReference>
<keyword evidence="1" id="KW-0067">ATP-binding</keyword>
<feature type="domain" description="ATP-grasp" evidence="2">
    <location>
        <begin position="118"/>
        <end position="296"/>
    </location>
</feature>
<evidence type="ECO:0000259" key="2">
    <source>
        <dbReference type="PROSITE" id="PS50975"/>
    </source>
</evidence>
<sequence>MPNVLILGGRAPVAADHARRFASQGWTVHIGDSIPCRISGWSHAVQSTVELPSPRFNPAAFIAGLSRTIGQHAIDLVIPTCEEVFYLSRYRHALPSSCRILTDDFDKLRTLHSKWEFLQLSAACGGNPPASALVRSIGEAKDWANGAPVVLKPEFSRFGVHVRLYPDGIPADAPELANMGRWVAQHYLHGQELCSYSVAEQGRLLAHAVYLPKYRLKRSSSYYFAHHASERIAAFAARFVARHHFTGQISFDWIDAGNDSPAVIECNPRAISGVHLFGTGDLLPAALAGTAARLVTPSMLRARMIAPIMVSVGLAQALANGRVNTWRRDFLAADDVLGVGGDRRPMAGAVADMGSYLMLSLRQRCTLREVATRDIEWDGEALVQL</sequence>
<gene>
    <name evidence="3" type="ORF">F2P44_23935</name>
</gene>
<name>A0ABX0NA49_9BURK</name>
<proteinExistence type="predicted"/>
<comment type="caution">
    <text evidence="3">The sequence shown here is derived from an EMBL/GenBank/DDBJ whole genome shotgun (WGS) entry which is preliminary data.</text>
</comment>
<dbReference type="PROSITE" id="PS50975">
    <property type="entry name" value="ATP_GRASP"/>
    <property type="match status" value="1"/>
</dbReference>
<keyword evidence="1" id="KW-0547">Nucleotide-binding</keyword>
<dbReference type="RefSeq" id="WP_167090193.1">
    <property type="nucleotide sequence ID" value="NZ_WHJG01000031.1"/>
</dbReference>
<organism evidence="3 4">
    <name type="scientific">Massilia frigida</name>
    <dbReference type="NCBI Taxonomy" id="2609281"/>
    <lineage>
        <taxon>Bacteria</taxon>
        <taxon>Pseudomonadati</taxon>
        <taxon>Pseudomonadota</taxon>
        <taxon>Betaproteobacteria</taxon>
        <taxon>Burkholderiales</taxon>
        <taxon>Oxalobacteraceae</taxon>
        <taxon>Telluria group</taxon>
        <taxon>Massilia</taxon>
    </lineage>
</organism>
<dbReference type="EMBL" id="WHJG01000031">
    <property type="protein sequence ID" value="NHZ82306.1"/>
    <property type="molecule type" value="Genomic_DNA"/>
</dbReference>
<dbReference type="SUPFAM" id="SSF56059">
    <property type="entry name" value="Glutathione synthetase ATP-binding domain-like"/>
    <property type="match status" value="1"/>
</dbReference>
<protein>
    <submittedName>
        <fullName evidence="3">ATP-grasp domain-containing protein</fullName>
    </submittedName>
</protein>
<keyword evidence="4" id="KW-1185">Reference proteome</keyword>
<evidence type="ECO:0000256" key="1">
    <source>
        <dbReference type="PROSITE-ProRule" id="PRU00409"/>
    </source>
</evidence>
<dbReference type="Proteomes" id="UP000621455">
    <property type="component" value="Unassembled WGS sequence"/>
</dbReference>
<evidence type="ECO:0000313" key="4">
    <source>
        <dbReference type="Proteomes" id="UP000621455"/>
    </source>
</evidence>
<reference evidence="3 4" key="1">
    <citation type="submission" date="2019-10" db="EMBL/GenBank/DDBJ databases">
        <title>Taxonomy of Antarctic Massilia spp.: description of Massilia rubra sp. nov., Massilia aquatica sp. nov., Massilia mucilaginosa sp. nov., Massilia frigida sp. nov. isolated from streams, lakes and regoliths.</title>
        <authorList>
            <person name="Holochova P."/>
            <person name="Sedlacek I."/>
            <person name="Kralova S."/>
            <person name="Maslanova I."/>
            <person name="Busse H.-J."/>
            <person name="Stankova E."/>
            <person name="Vrbovska V."/>
            <person name="Kovarovic V."/>
            <person name="Bartak M."/>
            <person name="Svec P."/>
            <person name="Pantucek R."/>
        </authorList>
    </citation>
    <scope>NUCLEOTIDE SEQUENCE [LARGE SCALE GENOMIC DNA]</scope>
    <source>
        <strain evidence="3 4">CCM 8695</strain>
    </source>
</reference>